<accession>A0A0F9HTM6</accession>
<dbReference type="SUPFAM" id="SSF53335">
    <property type="entry name" value="S-adenosyl-L-methionine-dependent methyltransferases"/>
    <property type="match status" value="1"/>
</dbReference>
<proteinExistence type="predicted"/>
<dbReference type="InterPro" id="IPR013216">
    <property type="entry name" value="Methyltransf_11"/>
</dbReference>
<dbReference type="AlphaFoldDB" id="A0A0F9HTM6"/>
<reference evidence="2" key="1">
    <citation type="journal article" date="2015" name="Nature">
        <title>Complex archaea that bridge the gap between prokaryotes and eukaryotes.</title>
        <authorList>
            <person name="Spang A."/>
            <person name="Saw J.H."/>
            <person name="Jorgensen S.L."/>
            <person name="Zaremba-Niedzwiedzka K."/>
            <person name="Martijn J."/>
            <person name="Lind A.E."/>
            <person name="van Eijk R."/>
            <person name="Schleper C."/>
            <person name="Guy L."/>
            <person name="Ettema T.J."/>
        </authorList>
    </citation>
    <scope>NUCLEOTIDE SEQUENCE</scope>
</reference>
<gene>
    <name evidence="2" type="ORF">LCGC14_2024430</name>
</gene>
<feature type="domain" description="Methyltransferase type 11" evidence="1">
    <location>
        <begin position="28"/>
        <end position="77"/>
    </location>
</feature>
<dbReference type="EMBL" id="LAZR01023442">
    <property type="protein sequence ID" value="KKL78482.1"/>
    <property type="molecule type" value="Genomic_DNA"/>
</dbReference>
<protein>
    <recommendedName>
        <fullName evidence="1">Methyltransferase type 11 domain-containing protein</fullName>
    </recommendedName>
</protein>
<dbReference type="InterPro" id="IPR029063">
    <property type="entry name" value="SAM-dependent_MTases_sf"/>
</dbReference>
<evidence type="ECO:0000313" key="2">
    <source>
        <dbReference type="EMBL" id="KKL78482.1"/>
    </source>
</evidence>
<dbReference type="GO" id="GO:0008757">
    <property type="term" value="F:S-adenosylmethionine-dependent methyltransferase activity"/>
    <property type="evidence" value="ECO:0007669"/>
    <property type="project" value="InterPro"/>
</dbReference>
<feature type="non-terminal residue" evidence="2">
    <location>
        <position position="121"/>
    </location>
</feature>
<sequence length="121" mass="13889">MKLNLGSGDFKLDGYVNIDCRPQHDPDICCKVEDLNYDEETVDEIYASHILEHLDLEQGRTLLKNCYKWLIKGGVLSIVVPDLLVVCRFIAEGDTDGTLWSWLYGRHDIEEGMGHKWGYTQ</sequence>
<organism evidence="2">
    <name type="scientific">marine sediment metagenome</name>
    <dbReference type="NCBI Taxonomy" id="412755"/>
    <lineage>
        <taxon>unclassified sequences</taxon>
        <taxon>metagenomes</taxon>
        <taxon>ecological metagenomes</taxon>
    </lineage>
</organism>
<comment type="caution">
    <text evidence="2">The sequence shown here is derived from an EMBL/GenBank/DDBJ whole genome shotgun (WGS) entry which is preliminary data.</text>
</comment>
<dbReference type="Gene3D" id="3.40.50.150">
    <property type="entry name" value="Vaccinia Virus protein VP39"/>
    <property type="match status" value="1"/>
</dbReference>
<dbReference type="Pfam" id="PF08241">
    <property type="entry name" value="Methyltransf_11"/>
    <property type="match status" value="1"/>
</dbReference>
<name>A0A0F9HTM6_9ZZZZ</name>
<evidence type="ECO:0000259" key="1">
    <source>
        <dbReference type="Pfam" id="PF08241"/>
    </source>
</evidence>